<organism evidence="9 10">
    <name type="scientific">Stentor coeruleus</name>
    <dbReference type="NCBI Taxonomy" id="5963"/>
    <lineage>
        <taxon>Eukaryota</taxon>
        <taxon>Sar</taxon>
        <taxon>Alveolata</taxon>
        <taxon>Ciliophora</taxon>
        <taxon>Postciliodesmatophora</taxon>
        <taxon>Heterotrichea</taxon>
        <taxon>Heterotrichida</taxon>
        <taxon>Stentoridae</taxon>
        <taxon>Stentor</taxon>
    </lineage>
</organism>
<evidence type="ECO:0000256" key="5">
    <source>
        <dbReference type="ARBA" id="ARBA00023136"/>
    </source>
</evidence>
<keyword evidence="2 7" id="KW-0808">Transferase</keyword>
<proteinExistence type="inferred from homology"/>
<dbReference type="AlphaFoldDB" id="A0A1R2AQH5"/>
<dbReference type="GO" id="GO:0019706">
    <property type="term" value="F:protein-cysteine S-palmitoyltransferase activity"/>
    <property type="evidence" value="ECO:0007669"/>
    <property type="project" value="UniProtKB-EC"/>
</dbReference>
<evidence type="ECO:0000313" key="9">
    <source>
        <dbReference type="EMBL" id="OMJ66793.1"/>
    </source>
</evidence>
<dbReference type="GO" id="GO:0016020">
    <property type="term" value="C:membrane"/>
    <property type="evidence" value="ECO:0007669"/>
    <property type="project" value="UniProtKB-SubCell"/>
</dbReference>
<dbReference type="EMBL" id="MPUH01001632">
    <property type="protein sequence ID" value="OMJ66793.1"/>
    <property type="molecule type" value="Genomic_DNA"/>
</dbReference>
<feature type="transmembrane region" description="Helical" evidence="7">
    <location>
        <begin position="177"/>
        <end position="199"/>
    </location>
</feature>
<reference evidence="9 10" key="1">
    <citation type="submission" date="2016-11" db="EMBL/GenBank/DDBJ databases">
        <title>The macronuclear genome of Stentor coeruleus: a giant cell with tiny introns.</title>
        <authorList>
            <person name="Slabodnick M."/>
            <person name="Ruby J.G."/>
            <person name="Reiff S.B."/>
            <person name="Swart E.C."/>
            <person name="Gosai S."/>
            <person name="Prabakaran S."/>
            <person name="Witkowska E."/>
            <person name="Larue G.E."/>
            <person name="Fisher S."/>
            <person name="Freeman R.M."/>
            <person name="Gunawardena J."/>
            <person name="Chu W."/>
            <person name="Stover N.A."/>
            <person name="Gregory B.D."/>
            <person name="Nowacki M."/>
            <person name="Derisi J."/>
            <person name="Roy S.W."/>
            <person name="Marshall W.F."/>
            <person name="Sood P."/>
        </authorList>
    </citation>
    <scope>NUCLEOTIDE SEQUENCE [LARGE SCALE GENOMIC DNA]</scope>
    <source>
        <strain evidence="9">WM001</strain>
    </source>
</reference>
<gene>
    <name evidence="9" type="ORF">SteCoe_36244</name>
</gene>
<evidence type="ECO:0000256" key="6">
    <source>
        <dbReference type="ARBA" id="ARBA00023315"/>
    </source>
</evidence>
<comment type="subcellular location">
    <subcellularLocation>
        <location evidence="1">Membrane</location>
        <topology evidence="1">Multi-pass membrane protein</topology>
    </subcellularLocation>
</comment>
<feature type="transmembrane region" description="Helical" evidence="7">
    <location>
        <begin position="241"/>
        <end position="258"/>
    </location>
</feature>
<dbReference type="InterPro" id="IPR001594">
    <property type="entry name" value="Palmitoyltrfase_DHHC"/>
</dbReference>
<dbReference type="PANTHER" id="PTHR12246">
    <property type="entry name" value="PALMITOYLTRANSFERASE ZDHHC16"/>
    <property type="match status" value="1"/>
</dbReference>
<evidence type="ECO:0000256" key="1">
    <source>
        <dbReference type="ARBA" id="ARBA00004141"/>
    </source>
</evidence>
<feature type="domain" description="Palmitoyltransferase DHHC" evidence="8">
    <location>
        <begin position="95"/>
        <end position="218"/>
    </location>
</feature>
<sequence length="294" mass="35111">MKTCDKGHNHSKGHSKGPKVPKNVFWFTFFHTASGYVGIYYFSLYYMRNNPEDFPEHYYTFHFWIYNFAMAFCLTNLVLARFKSPGKSCNTREETDGKCEKCNIYRIDRTHHCSNCKMCIIRMDHHCAWVSNCIGLNNHKNFFWYTFYTAIGGTYHVYLCLMYAFSSYPPATESYLARIWFFLHTLIVAIFTYFCITLINMQMKFIARNNTNLEYMKEIGMNWDFMKCIIWPIENDYDRGLIPNLIMVFGFDFCWWLLPTAPVNYYFYQGKYGLPKPTQKEVTELKVKYDLDDD</sequence>
<feature type="transmembrane region" description="Helical" evidence="7">
    <location>
        <begin position="63"/>
        <end position="82"/>
    </location>
</feature>
<comment type="similarity">
    <text evidence="7">Belongs to the DHHC palmitoyltransferase family.</text>
</comment>
<keyword evidence="5 7" id="KW-0472">Membrane</keyword>
<evidence type="ECO:0000256" key="3">
    <source>
        <dbReference type="ARBA" id="ARBA00022692"/>
    </source>
</evidence>
<comment type="domain">
    <text evidence="7">The DHHC domain is required for palmitoyltransferase activity.</text>
</comment>
<keyword evidence="3 7" id="KW-0812">Transmembrane</keyword>
<accession>A0A1R2AQH5</accession>
<dbReference type="InterPro" id="IPR039859">
    <property type="entry name" value="PFA4/ZDH16/20/ERF2-like"/>
</dbReference>
<evidence type="ECO:0000256" key="2">
    <source>
        <dbReference type="ARBA" id="ARBA00022679"/>
    </source>
</evidence>
<evidence type="ECO:0000259" key="8">
    <source>
        <dbReference type="Pfam" id="PF01529"/>
    </source>
</evidence>
<keyword evidence="6 7" id="KW-0012">Acyltransferase</keyword>
<dbReference type="EC" id="2.3.1.225" evidence="7"/>
<evidence type="ECO:0000256" key="4">
    <source>
        <dbReference type="ARBA" id="ARBA00022989"/>
    </source>
</evidence>
<name>A0A1R2AQH5_9CILI</name>
<dbReference type="PROSITE" id="PS50216">
    <property type="entry name" value="DHHC"/>
    <property type="match status" value="1"/>
</dbReference>
<comment type="catalytic activity">
    <reaction evidence="7">
        <text>L-cysteinyl-[protein] + hexadecanoyl-CoA = S-hexadecanoyl-L-cysteinyl-[protein] + CoA</text>
        <dbReference type="Rhea" id="RHEA:36683"/>
        <dbReference type="Rhea" id="RHEA-COMP:10131"/>
        <dbReference type="Rhea" id="RHEA-COMP:11032"/>
        <dbReference type="ChEBI" id="CHEBI:29950"/>
        <dbReference type="ChEBI" id="CHEBI:57287"/>
        <dbReference type="ChEBI" id="CHEBI:57379"/>
        <dbReference type="ChEBI" id="CHEBI:74151"/>
        <dbReference type="EC" id="2.3.1.225"/>
    </reaction>
</comment>
<keyword evidence="4 7" id="KW-1133">Transmembrane helix</keyword>
<feature type="transmembrane region" description="Helical" evidence="7">
    <location>
        <begin position="142"/>
        <end position="165"/>
    </location>
</feature>
<feature type="transmembrane region" description="Helical" evidence="7">
    <location>
        <begin position="24"/>
        <end position="43"/>
    </location>
</feature>
<evidence type="ECO:0000256" key="7">
    <source>
        <dbReference type="RuleBase" id="RU079119"/>
    </source>
</evidence>
<dbReference type="Pfam" id="PF01529">
    <property type="entry name" value="DHHC"/>
    <property type="match status" value="1"/>
</dbReference>
<dbReference type="OrthoDB" id="331948at2759"/>
<dbReference type="Proteomes" id="UP000187209">
    <property type="component" value="Unassembled WGS sequence"/>
</dbReference>
<keyword evidence="10" id="KW-1185">Reference proteome</keyword>
<protein>
    <recommendedName>
        <fullName evidence="7">Palmitoyltransferase</fullName>
        <ecNumber evidence="7">2.3.1.225</ecNumber>
    </recommendedName>
</protein>
<comment type="caution">
    <text evidence="9">The sequence shown here is derived from an EMBL/GenBank/DDBJ whole genome shotgun (WGS) entry which is preliminary data.</text>
</comment>
<evidence type="ECO:0000313" key="10">
    <source>
        <dbReference type="Proteomes" id="UP000187209"/>
    </source>
</evidence>